<proteinExistence type="predicted"/>
<dbReference type="Proteomes" id="UP000540698">
    <property type="component" value="Unassembled WGS sequence"/>
</dbReference>
<protein>
    <submittedName>
        <fullName evidence="2">Uncharacterized protein</fullName>
    </submittedName>
</protein>
<evidence type="ECO:0000313" key="2">
    <source>
        <dbReference type="EMBL" id="NKY28112.1"/>
    </source>
</evidence>
<feature type="region of interest" description="Disordered" evidence="1">
    <location>
        <begin position="1"/>
        <end position="20"/>
    </location>
</feature>
<reference evidence="2 3" key="1">
    <citation type="submission" date="2020-04" db="EMBL/GenBank/DDBJ databases">
        <title>MicrobeNet Type strains.</title>
        <authorList>
            <person name="Nicholson A.C."/>
        </authorList>
    </citation>
    <scope>NUCLEOTIDE SEQUENCE [LARGE SCALE GENOMIC DNA]</scope>
    <source>
        <strain evidence="2 3">DSM 44956</strain>
    </source>
</reference>
<organism evidence="2 3">
    <name type="scientific">Nocardia gamkensis</name>
    <dbReference type="NCBI Taxonomy" id="352869"/>
    <lineage>
        <taxon>Bacteria</taxon>
        <taxon>Bacillati</taxon>
        <taxon>Actinomycetota</taxon>
        <taxon>Actinomycetes</taxon>
        <taxon>Mycobacteriales</taxon>
        <taxon>Nocardiaceae</taxon>
        <taxon>Nocardia</taxon>
    </lineage>
</organism>
<dbReference type="EMBL" id="JAAXOS010000008">
    <property type="protein sequence ID" value="NKY28112.1"/>
    <property type="molecule type" value="Genomic_DNA"/>
</dbReference>
<evidence type="ECO:0000256" key="1">
    <source>
        <dbReference type="SAM" id="MobiDB-lite"/>
    </source>
</evidence>
<keyword evidence="3" id="KW-1185">Reference proteome</keyword>
<gene>
    <name evidence="2" type="ORF">HGB38_18040</name>
</gene>
<sequence length="58" mass="6800">MLATMREDAQEGIDAAEADSATAQRLHEMQDFYTYMTNELAPLIERWREQYTAEHPRP</sequence>
<dbReference type="RefSeq" id="WP_157113786.1">
    <property type="nucleotide sequence ID" value="NZ_JAAXOS010000008.1"/>
</dbReference>
<dbReference type="AlphaFoldDB" id="A0A7X6L5J1"/>
<evidence type="ECO:0000313" key="3">
    <source>
        <dbReference type="Proteomes" id="UP000540698"/>
    </source>
</evidence>
<accession>A0A7X6L5J1</accession>
<dbReference type="Gene3D" id="1.10.287.160">
    <property type="entry name" value="HR1 repeat"/>
    <property type="match status" value="1"/>
</dbReference>
<name>A0A7X6L5J1_9NOCA</name>
<comment type="caution">
    <text evidence="2">The sequence shown here is derived from an EMBL/GenBank/DDBJ whole genome shotgun (WGS) entry which is preliminary data.</text>
</comment>